<dbReference type="CDD" id="cd00637">
    <property type="entry name" value="7tm_classA_rhodopsin-like"/>
    <property type="match status" value="1"/>
</dbReference>
<evidence type="ECO:0000256" key="3">
    <source>
        <dbReference type="ARBA" id="ARBA00022989"/>
    </source>
</evidence>
<feature type="domain" description="G-protein coupled receptors family 1 profile" evidence="6">
    <location>
        <begin position="59"/>
        <end position="304"/>
    </location>
</feature>
<name>A0AA88Y8D4_PINIB</name>
<keyword evidence="8" id="KW-1185">Reference proteome</keyword>
<evidence type="ECO:0000259" key="6">
    <source>
        <dbReference type="PROSITE" id="PS50262"/>
    </source>
</evidence>
<dbReference type="GO" id="GO:0005886">
    <property type="term" value="C:plasma membrane"/>
    <property type="evidence" value="ECO:0007669"/>
    <property type="project" value="TreeGrafter"/>
</dbReference>
<dbReference type="InterPro" id="IPR017452">
    <property type="entry name" value="GPCR_Rhodpsn_7TM"/>
</dbReference>
<dbReference type="Gene3D" id="1.20.1070.10">
    <property type="entry name" value="Rhodopsin 7-helix transmembrane proteins"/>
    <property type="match status" value="1"/>
</dbReference>
<dbReference type="PANTHER" id="PTHR23112">
    <property type="entry name" value="G PROTEIN-COUPLED RECEPTOR 157-RELATED"/>
    <property type="match status" value="1"/>
</dbReference>
<accession>A0AA88Y8D4</accession>
<organism evidence="7 8">
    <name type="scientific">Pinctada imbricata</name>
    <name type="common">Atlantic pearl-oyster</name>
    <name type="synonym">Pinctada martensii</name>
    <dbReference type="NCBI Taxonomy" id="66713"/>
    <lineage>
        <taxon>Eukaryota</taxon>
        <taxon>Metazoa</taxon>
        <taxon>Spiralia</taxon>
        <taxon>Lophotrochozoa</taxon>
        <taxon>Mollusca</taxon>
        <taxon>Bivalvia</taxon>
        <taxon>Autobranchia</taxon>
        <taxon>Pteriomorphia</taxon>
        <taxon>Pterioida</taxon>
        <taxon>Pterioidea</taxon>
        <taxon>Pteriidae</taxon>
        <taxon>Pinctada</taxon>
    </lineage>
</organism>
<keyword evidence="4 5" id="KW-0472">Membrane</keyword>
<evidence type="ECO:0000256" key="4">
    <source>
        <dbReference type="ARBA" id="ARBA00023136"/>
    </source>
</evidence>
<keyword evidence="3 5" id="KW-1133">Transmembrane helix</keyword>
<dbReference type="Pfam" id="PF00001">
    <property type="entry name" value="7tm_1"/>
    <property type="match status" value="1"/>
</dbReference>
<dbReference type="SUPFAM" id="SSF81321">
    <property type="entry name" value="Family A G protein-coupled receptor-like"/>
    <property type="match status" value="1"/>
</dbReference>
<reference evidence="7" key="1">
    <citation type="submission" date="2019-08" db="EMBL/GenBank/DDBJ databases">
        <title>The improved chromosome-level genome for the pearl oyster Pinctada fucata martensii using PacBio sequencing and Hi-C.</title>
        <authorList>
            <person name="Zheng Z."/>
        </authorList>
    </citation>
    <scope>NUCLEOTIDE SEQUENCE</scope>
    <source>
        <strain evidence="7">ZZ-2019</strain>
        <tissue evidence="7">Adductor muscle</tissue>
    </source>
</reference>
<dbReference type="GO" id="GO:0007189">
    <property type="term" value="P:adenylate cyclase-activating G protein-coupled receptor signaling pathway"/>
    <property type="evidence" value="ECO:0007669"/>
    <property type="project" value="TreeGrafter"/>
</dbReference>
<keyword evidence="2 5" id="KW-0812">Transmembrane</keyword>
<evidence type="ECO:0000256" key="5">
    <source>
        <dbReference type="SAM" id="Phobius"/>
    </source>
</evidence>
<feature type="transmembrane region" description="Helical" evidence="5">
    <location>
        <begin position="204"/>
        <end position="224"/>
    </location>
</feature>
<dbReference type="EMBL" id="VSWD01000009">
    <property type="protein sequence ID" value="KAK3094158.1"/>
    <property type="molecule type" value="Genomic_DNA"/>
</dbReference>
<dbReference type="Proteomes" id="UP001186944">
    <property type="component" value="Unassembled WGS sequence"/>
</dbReference>
<protein>
    <recommendedName>
        <fullName evidence="6">G-protein coupled receptors family 1 profile domain-containing protein</fullName>
    </recommendedName>
</protein>
<evidence type="ECO:0000256" key="2">
    <source>
        <dbReference type="ARBA" id="ARBA00022692"/>
    </source>
</evidence>
<evidence type="ECO:0000313" key="8">
    <source>
        <dbReference type="Proteomes" id="UP001186944"/>
    </source>
</evidence>
<feature type="transmembrane region" description="Helical" evidence="5">
    <location>
        <begin position="43"/>
        <end position="65"/>
    </location>
</feature>
<dbReference type="GO" id="GO:0004930">
    <property type="term" value="F:G protein-coupled receptor activity"/>
    <property type="evidence" value="ECO:0007669"/>
    <property type="project" value="InterPro"/>
</dbReference>
<evidence type="ECO:0000256" key="1">
    <source>
        <dbReference type="ARBA" id="ARBA00004141"/>
    </source>
</evidence>
<dbReference type="AlphaFoldDB" id="A0AA88Y8D4"/>
<dbReference type="PROSITE" id="PS50262">
    <property type="entry name" value="G_PROTEIN_RECEP_F1_2"/>
    <property type="match status" value="1"/>
</dbReference>
<feature type="transmembrane region" description="Helical" evidence="5">
    <location>
        <begin position="257"/>
        <end position="278"/>
    </location>
</feature>
<comment type="caution">
    <text evidence="7">The sequence shown here is derived from an EMBL/GenBank/DDBJ whole genome shotgun (WGS) entry which is preliminary data.</text>
</comment>
<feature type="transmembrane region" description="Helical" evidence="5">
    <location>
        <begin position="284"/>
        <end position="307"/>
    </location>
</feature>
<feature type="transmembrane region" description="Helical" evidence="5">
    <location>
        <begin position="122"/>
        <end position="152"/>
    </location>
</feature>
<dbReference type="InterPro" id="IPR000276">
    <property type="entry name" value="GPCR_Rhodpsn"/>
</dbReference>
<comment type="subcellular location">
    <subcellularLocation>
        <location evidence="1">Membrane</location>
        <topology evidence="1">Multi-pass membrane protein</topology>
    </subcellularLocation>
</comment>
<proteinExistence type="predicted"/>
<sequence length="349" mass="39361">MCLNWSGPDSKMVSDNLTITRPAYQPKDGYDIPVYGLANGQFYSLHVPALTFIFLSLTSAIAVLVASFKLQSYRSFFSWTKSERFVVYLAVCDGLFSMAHSMDHLHIVITKNHVYPRGLCKFYGFMLTVFITAQNLMVNIVAFNAFILIYYRKNVDLGRYDYRLLLYTFGTPFVGACIAVGLGTLGSNGAFCYFDGVKGELANIFFTTIPLILILCMNIVLYCLTLHRINTEEELLKESLGNGRVNRSHKAARNMSMFVVAFFVQWCPLTVYGLWQLIAPVPQLLFQMVTTFSNIGGILNGIVFIILKRRKLMSHKEGKESSSVHMKDISINLDNTVKDNADTGQRSEK</sequence>
<feature type="transmembrane region" description="Helical" evidence="5">
    <location>
        <begin position="85"/>
        <end position="102"/>
    </location>
</feature>
<dbReference type="PANTHER" id="PTHR23112:SF0">
    <property type="entry name" value="TRANSMEMBRANE PROTEIN 116"/>
    <property type="match status" value="1"/>
</dbReference>
<evidence type="ECO:0000313" key="7">
    <source>
        <dbReference type="EMBL" id="KAK3094158.1"/>
    </source>
</evidence>
<feature type="transmembrane region" description="Helical" evidence="5">
    <location>
        <begin position="164"/>
        <end position="184"/>
    </location>
</feature>
<gene>
    <name evidence="7" type="ORF">FSP39_024794</name>
</gene>